<accession>A0A3S1AD99</accession>
<feature type="signal peptide" evidence="1">
    <location>
        <begin position="1"/>
        <end position="25"/>
    </location>
</feature>
<protein>
    <submittedName>
        <fullName evidence="2">Uncharacterized protein</fullName>
    </submittedName>
</protein>
<organism evidence="2 3">
    <name type="scientific">Dulcicalothrix desertica PCC 7102</name>
    <dbReference type="NCBI Taxonomy" id="232991"/>
    <lineage>
        <taxon>Bacteria</taxon>
        <taxon>Bacillati</taxon>
        <taxon>Cyanobacteriota</taxon>
        <taxon>Cyanophyceae</taxon>
        <taxon>Nostocales</taxon>
        <taxon>Calotrichaceae</taxon>
        <taxon>Dulcicalothrix</taxon>
    </lineage>
</organism>
<reference evidence="2" key="1">
    <citation type="submission" date="2018-12" db="EMBL/GenBank/DDBJ databases">
        <authorList>
            <person name="Will S."/>
            <person name="Neumann-Schaal M."/>
            <person name="Henke P."/>
        </authorList>
    </citation>
    <scope>NUCLEOTIDE SEQUENCE</scope>
    <source>
        <strain evidence="2">PCC 7102</strain>
    </source>
</reference>
<gene>
    <name evidence="2" type="ORF">DSM106972_079920</name>
</gene>
<sequence length="140" mass="15622">MCIMLKQSVVFTILATIFISAVATAQSSGRSGYRVVDVKNFVAQNQILNSNPNQVAVKLFADAEEAEGRKSENVEVKYPMRDTAVIVMTKEGLADDSVAAIRRRVEMQRSQNKWRVVWVGEQNKCARGKVSQVWTSKLCP</sequence>
<evidence type="ECO:0000256" key="1">
    <source>
        <dbReference type="SAM" id="SignalP"/>
    </source>
</evidence>
<feature type="chain" id="PRO_5018731003" evidence="1">
    <location>
        <begin position="26"/>
        <end position="140"/>
    </location>
</feature>
<comment type="caution">
    <text evidence="2">The sequence shown here is derived from an EMBL/GenBank/DDBJ whole genome shotgun (WGS) entry which is preliminary data.</text>
</comment>
<evidence type="ECO:0000313" key="3">
    <source>
        <dbReference type="Proteomes" id="UP000271624"/>
    </source>
</evidence>
<reference evidence="2" key="2">
    <citation type="journal article" date="2019" name="Genome Biol. Evol.">
        <title>Day and night: Metabolic profiles and evolutionary relationships of six axenic non-marine cyanobacteria.</title>
        <authorList>
            <person name="Will S.E."/>
            <person name="Henke P."/>
            <person name="Boedeker C."/>
            <person name="Huang S."/>
            <person name="Brinkmann H."/>
            <person name="Rohde M."/>
            <person name="Jarek M."/>
            <person name="Friedl T."/>
            <person name="Seufert S."/>
            <person name="Schumacher M."/>
            <person name="Overmann J."/>
            <person name="Neumann-Schaal M."/>
            <person name="Petersen J."/>
        </authorList>
    </citation>
    <scope>NUCLEOTIDE SEQUENCE [LARGE SCALE GENOMIC DNA]</scope>
    <source>
        <strain evidence="2">PCC 7102</strain>
    </source>
</reference>
<name>A0A3S1AD99_9CYAN</name>
<dbReference type="Proteomes" id="UP000271624">
    <property type="component" value="Unassembled WGS sequence"/>
</dbReference>
<evidence type="ECO:0000313" key="2">
    <source>
        <dbReference type="EMBL" id="RUS98606.1"/>
    </source>
</evidence>
<keyword evidence="1" id="KW-0732">Signal</keyword>
<keyword evidence="3" id="KW-1185">Reference proteome</keyword>
<proteinExistence type="predicted"/>
<dbReference type="AlphaFoldDB" id="A0A3S1AD99"/>
<dbReference type="EMBL" id="RSCL01000028">
    <property type="protein sequence ID" value="RUS98606.1"/>
    <property type="molecule type" value="Genomic_DNA"/>
</dbReference>